<keyword evidence="4" id="KW-1185">Reference proteome</keyword>
<evidence type="ECO:0000313" key="4">
    <source>
        <dbReference type="Proteomes" id="UP000266677"/>
    </source>
</evidence>
<evidence type="ECO:0000256" key="1">
    <source>
        <dbReference type="ARBA" id="ARBA00009981"/>
    </source>
</evidence>
<gene>
    <name evidence="3" type="ORF">D5S18_01445</name>
</gene>
<comment type="similarity">
    <text evidence="1 2">Belongs to the phD/YefM antitoxin family.</text>
</comment>
<accession>A0A3A4KGA7</accession>
<name>A0A3A4KGA7_9NOCA</name>
<organism evidence="3 4">
    <name type="scientific">Nocardia panacis</name>
    <dbReference type="NCBI Taxonomy" id="2340916"/>
    <lineage>
        <taxon>Bacteria</taxon>
        <taxon>Bacillati</taxon>
        <taxon>Actinomycetota</taxon>
        <taxon>Actinomycetes</taxon>
        <taxon>Mycobacteriales</taxon>
        <taxon>Nocardiaceae</taxon>
        <taxon>Nocardia</taxon>
    </lineage>
</organism>
<dbReference type="AlphaFoldDB" id="A0A3A4KGA7"/>
<proteinExistence type="inferred from homology"/>
<dbReference type="Proteomes" id="UP000266677">
    <property type="component" value="Unassembled WGS sequence"/>
</dbReference>
<evidence type="ECO:0000256" key="2">
    <source>
        <dbReference type="RuleBase" id="RU362080"/>
    </source>
</evidence>
<evidence type="ECO:0000313" key="3">
    <source>
        <dbReference type="EMBL" id="RJO79949.1"/>
    </source>
</evidence>
<dbReference type="InterPro" id="IPR006442">
    <property type="entry name" value="Antitoxin_Phd/YefM"/>
</dbReference>
<dbReference type="Pfam" id="PF02604">
    <property type="entry name" value="PhdYeFM_antitox"/>
    <property type="match status" value="1"/>
</dbReference>
<dbReference type="InterPro" id="IPR036165">
    <property type="entry name" value="YefM-like_sf"/>
</dbReference>
<dbReference type="SUPFAM" id="SSF143120">
    <property type="entry name" value="YefM-like"/>
    <property type="match status" value="1"/>
</dbReference>
<dbReference type="NCBIfam" id="TIGR01552">
    <property type="entry name" value="phd_fam"/>
    <property type="match status" value="1"/>
</dbReference>
<sequence>MPSAFNADIPCVHISVYTSFMDDTLTIREFRASLARVVDAAVEDGHVTVVTRGGIPVGAFVPTYMLDKLEDWEDEQLGRIAAQAIADDRTDPGKSLTDMYAEILQEPTSGAA</sequence>
<comment type="caution">
    <text evidence="3">The sequence shown here is derived from an EMBL/GenBank/DDBJ whole genome shotgun (WGS) entry which is preliminary data.</text>
</comment>
<comment type="function">
    <text evidence="2">Antitoxin component of a type II toxin-antitoxin (TA) system.</text>
</comment>
<reference evidence="3 4" key="1">
    <citation type="submission" date="2018-09" db="EMBL/GenBank/DDBJ databases">
        <title>YIM PH21274 draft genome.</title>
        <authorList>
            <person name="Miao C."/>
        </authorList>
    </citation>
    <scope>NUCLEOTIDE SEQUENCE [LARGE SCALE GENOMIC DNA]</scope>
    <source>
        <strain evidence="3 4">YIM PH 21724</strain>
    </source>
</reference>
<dbReference type="EMBL" id="QZFU01000006">
    <property type="protein sequence ID" value="RJO79949.1"/>
    <property type="molecule type" value="Genomic_DNA"/>
</dbReference>
<protein>
    <recommendedName>
        <fullName evidence="2">Antitoxin</fullName>
    </recommendedName>
</protein>